<sequence length="72" mass="8072">MSEKWPKIDHIPPHFYFGAHIPPHFSAPGVDCPQFSVYRLFLPCVGASRQNSDHIGFCHITHATATTLPSRT</sequence>
<proteinExistence type="predicted"/>
<gene>
    <name evidence="1" type="ordered locus">ckrop_1839</name>
</gene>
<evidence type="ECO:0000313" key="2">
    <source>
        <dbReference type="Proteomes" id="UP000001473"/>
    </source>
</evidence>
<name>C4LL54_CORK4</name>
<dbReference type="EMBL" id="CP001620">
    <property type="protein sequence ID" value="ACR18559.1"/>
    <property type="molecule type" value="Genomic_DNA"/>
</dbReference>
<dbReference type="HOGENOM" id="CLU_2715542_0_0_11"/>
<keyword evidence="2" id="KW-1185">Reference proteome</keyword>
<dbReference type="Proteomes" id="UP000001473">
    <property type="component" value="Chromosome"/>
</dbReference>
<dbReference type="AlphaFoldDB" id="C4LL54"/>
<evidence type="ECO:0000313" key="1">
    <source>
        <dbReference type="EMBL" id="ACR18559.1"/>
    </source>
</evidence>
<protein>
    <submittedName>
        <fullName evidence="1">Uncharacterized protein</fullName>
    </submittedName>
</protein>
<accession>C4LL54</accession>
<reference evidence="1 2" key="1">
    <citation type="journal article" date="2008" name="J. Biotechnol.">
        <title>Ultrafast pyrosequencing of Corynebacterium kroppenstedtii DSM44385 revealed insights into the physiology of a lipophilic corynebacterium that lacks mycolic acids.</title>
        <authorList>
            <person name="Tauch A."/>
            <person name="Schneider J."/>
            <person name="Szczepanowski R."/>
            <person name="Tilker A."/>
            <person name="Viehoever P."/>
            <person name="Gartemann K.-H."/>
            <person name="Arnold W."/>
            <person name="Blom J."/>
            <person name="Brinkrolf K."/>
            <person name="Brune I."/>
            <person name="Goetker S."/>
            <person name="Weisshaar B."/>
            <person name="Goesmann A."/>
            <person name="Droege M."/>
            <person name="Puehler A."/>
        </authorList>
    </citation>
    <scope>NUCLEOTIDE SEQUENCE [LARGE SCALE GENOMIC DNA]</scope>
    <source>
        <strain evidence="2">DSM 44385 / JCM 11950 / CIP 105744 / CCUG 35717</strain>
    </source>
</reference>
<dbReference type="KEGG" id="ckp:ckrop_1839"/>
<organism evidence="1 2">
    <name type="scientific">Corynebacterium kroppenstedtii (strain DSM 44385 / JCM 11950 / CIP 105744 / CCUG 35717)</name>
    <dbReference type="NCBI Taxonomy" id="645127"/>
    <lineage>
        <taxon>Bacteria</taxon>
        <taxon>Bacillati</taxon>
        <taxon>Actinomycetota</taxon>
        <taxon>Actinomycetes</taxon>
        <taxon>Mycobacteriales</taxon>
        <taxon>Corynebacteriaceae</taxon>
        <taxon>Corynebacterium</taxon>
    </lineage>
</organism>